<feature type="region of interest" description="Disordered" evidence="5">
    <location>
        <begin position="478"/>
        <end position="499"/>
    </location>
</feature>
<comment type="caution">
    <text evidence="6">The sequence shown here is derived from an EMBL/GenBank/DDBJ whole genome shotgun (WGS) entry which is preliminary data.</text>
</comment>
<keyword evidence="3" id="KW-0378">Hydrolase</keyword>
<dbReference type="SUPFAM" id="SSF56235">
    <property type="entry name" value="N-terminal nucleophile aminohydrolases (Ntn hydrolases)"/>
    <property type="match status" value="1"/>
</dbReference>
<evidence type="ECO:0000313" key="6">
    <source>
        <dbReference type="EMBL" id="NOU96883.1"/>
    </source>
</evidence>
<dbReference type="Gene3D" id="1.10.246.130">
    <property type="match status" value="1"/>
</dbReference>
<evidence type="ECO:0000256" key="2">
    <source>
        <dbReference type="ARBA" id="ARBA00022679"/>
    </source>
</evidence>
<dbReference type="PRINTS" id="PR01210">
    <property type="entry name" value="GGTRANSPTASE"/>
</dbReference>
<evidence type="ECO:0000313" key="7">
    <source>
        <dbReference type="Proteomes" id="UP000641588"/>
    </source>
</evidence>
<sequence length="499" mass="53620">MGNGRQYCVSSAHPLATKAGMSVLRAGGNAVDAAIAISYMLGVVEPYASGIGGGGVMLILPADGRDPIVCDYREVAPMSGVISQEEVGVPGFVKGMERVHQLFGTMDIGTIMNPAIMAAEEGVPTGEALQRQLGQAQHLVVERFPELFPGGTALRAGELLKQPLLAQTMRDVRDRGSVAFYEGDGARHISAAIEGMTEEDFREYRVSVKKPIYSEYDSYDVITSPPPFGGVTLVQALKISEAIHLHKHPSDSMPYIHQWGEIIGKCYALRKTTMGDPDFCDPPVQRMLSKELIELLAASVNPDGLSQAPTTLDDVANTTHFVVSDGEGMCVSVTNTIGGFFGPGIGMGGFFLNNQLRNFTNDDSSPNVPQPGKRPQSYVCPTILRSDKQTIVIGSAGGKRIPMTLSIILQNVVKRQTGIEEALAIPRFFIDQNVVYTENRLPLEVQQSLVGLGYEVIYNPDPMFYGGVHGLMVTHETGSVSGAADPRRGGSSEVSGMEQ</sequence>
<dbReference type="InterPro" id="IPR051792">
    <property type="entry name" value="GGT_bact"/>
</dbReference>
<reference evidence="6" key="1">
    <citation type="submission" date="2019-10" db="EMBL/GenBank/DDBJ databases">
        <title>Description of Paenibacillus glebae sp. nov.</title>
        <authorList>
            <person name="Carlier A."/>
            <person name="Qi S."/>
        </authorList>
    </citation>
    <scope>NUCLEOTIDE SEQUENCE</scope>
    <source>
        <strain evidence="6">LMG 31456</strain>
    </source>
</reference>
<dbReference type="Proteomes" id="UP000641588">
    <property type="component" value="Unassembled WGS sequence"/>
</dbReference>
<keyword evidence="2" id="KW-0808">Transferase</keyword>
<keyword evidence="7" id="KW-1185">Reference proteome</keyword>
<evidence type="ECO:0000256" key="3">
    <source>
        <dbReference type="ARBA" id="ARBA00022801"/>
    </source>
</evidence>
<dbReference type="PANTHER" id="PTHR43199">
    <property type="entry name" value="GLUTATHIONE HYDROLASE"/>
    <property type="match status" value="1"/>
</dbReference>
<dbReference type="PANTHER" id="PTHR43199:SF1">
    <property type="entry name" value="GLUTATHIONE HYDROLASE PROENZYME"/>
    <property type="match status" value="1"/>
</dbReference>
<evidence type="ECO:0000256" key="5">
    <source>
        <dbReference type="SAM" id="MobiDB-lite"/>
    </source>
</evidence>
<dbReference type="InterPro" id="IPR043138">
    <property type="entry name" value="GGT_lsub"/>
</dbReference>
<dbReference type="GO" id="GO:0016740">
    <property type="term" value="F:transferase activity"/>
    <property type="evidence" value="ECO:0007669"/>
    <property type="project" value="UniProtKB-KW"/>
</dbReference>
<dbReference type="InterPro" id="IPR029055">
    <property type="entry name" value="Ntn_hydrolases_N"/>
</dbReference>
<keyword evidence="4" id="KW-0865">Zymogen</keyword>
<dbReference type="GO" id="GO:0016787">
    <property type="term" value="F:hydrolase activity"/>
    <property type="evidence" value="ECO:0007669"/>
    <property type="project" value="UniProtKB-KW"/>
</dbReference>
<name>A0A972GV54_9BACL</name>
<organism evidence="6 7">
    <name type="scientific">Paenibacillus foliorum</name>
    <dbReference type="NCBI Taxonomy" id="2654974"/>
    <lineage>
        <taxon>Bacteria</taxon>
        <taxon>Bacillati</taxon>
        <taxon>Bacillota</taxon>
        <taxon>Bacilli</taxon>
        <taxon>Bacillales</taxon>
        <taxon>Paenibacillaceae</taxon>
        <taxon>Paenibacillus</taxon>
    </lineage>
</organism>
<accession>A0A972GV54</accession>
<dbReference type="InterPro" id="IPR043137">
    <property type="entry name" value="GGT_ssub_C"/>
</dbReference>
<dbReference type="Pfam" id="PF01019">
    <property type="entry name" value="G_glu_transpept"/>
    <property type="match status" value="1"/>
</dbReference>
<evidence type="ECO:0000256" key="4">
    <source>
        <dbReference type="ARBA" id="ARBA00023145"/>
    </source>
</evidence>
<gene>
    <name evidence="6" type="ORF">GC093_27210</name>
</gene>
<dbReference type="AlphaFoldDB" id="A0A972GV54"/>
<dbReference type="Gene3D" id="3.60.20.40">
    <property type="match status" value="1"/>
</dbReference>
<comment type="similarity">
    <text evidence="1">Belongs to the gamma-glutamyltransferase family.</text>
</comment>
<evidence type="ECO:0000256" key="1">
    <source>
        <dbReference type="ARBA" id="ARBA00009381"/>
    </source>
</evidence>
<dbReference type="EMBL" id="WHOD01000102">
    <property type="protein sequence ID" value="NOU96883.1"/>
    <property type="molecule type" value="Genomic_DNA"/>
</dbReference>
<protein>
    <submittedName>
        <fullName evidence="6">Gamma-glutamyltransferase</fullName>
    </submittedName>
</protein>
<dbReference type="RefSeq" id="WP_171655116.1">
    <property type="nucleotide sequence ID" value="NZ_WHOD01000102.1"/>
</dbReference>
<proteinExistence type="inferred from homology"/>